<evidence type="ECO:0000313" key="5">
    <source>
        <dbReference type="EMBL" id="TDP27340.1"/>
    </source>
</evidence>
<dbReference type="Pfam" id="PF14490">
    <property type="entry name" value="HHH_RecD2"/>
    <property type="match status" value="1"/>
</dbReference>
<dbReference type="Gene3D" id="2.30.30.940">
    <property type="match status" value="1"/>
</dbReference>
<dbReference type="Gene3D" id="3.40.50.300">
    <property type="entry name" value="P-loop containing nucleotide triphosphate hydrolases"/>
    <property type="match status" value="2"/>
</dbReference>
<keyword evidence="2" id="KW-0067">ATP-binding</keyword>
<dbReference type="CDD" id="cd17933">
    <property type="entry name" value="DEXSc_RecD-like"/>
    <property type="match status" value="1"/>
</dbReference>
<dbReference type="EMBL" id="SNXI01000031">
    <property type="protein sequence ID" value="TDP27340.1"/>
    <property type="molecule type" value="Genomic_DNA"/>
</dbReference>
<dbReference type="InterPro" id="IPR027417">
    <property type="entry name" value="P-loop_NTPase"/>
</dbReference>
<dbReference type="CDD" id="cd18809">
    <property type="entry name" value="SF1_C_RecD"/>
    <property type="match status" value="1"/>
</dbReference>
<evidence type="ECO:0000259" key="3">
    <source>
        <dbReference type="Pfam" id="PF13538"/>
    </source>
</evidence>
<dbReference type="InterPro" id="IPR029493">
    <property type="entry name" value="RecD2-like_HHH"/>
</dbReference>
<dbReference type="RefSeq" id="WP_166635924.1">
    <property type="nucleotide sequence ID" value="NZ_SNXI01000031.1"/>
</dbReference>
<dbReference type="AlphaFoldDB" id="A0A4R6NXD6"/>
<evidence type="ECO:0000256" key="2">
    <source>
        <dbReference type="ARBA" id="ARBA00022840"/>
    </source>
</evidence>
<dbReference type="GO" id="GO:0005524">
    <property type="term" value="F:ATP binding"/>
    <property type="evidence" value="ECO:0007669"/>
    <property type="project" value="UniProtKB-KW"/>
</dbReference>
<accession>A0A4R6NXD6</accession>
<keyword evidence="1" id="KW-0547">Nucleotide-binding</keyword>
<feature type="domain" description="UvrD-like helicase C-terminal" evidence="3">
    <location>
        <begin position="638"/>
        <end position="683"/>
    </location>
</feature>
<organism evidence="5 6">
    <name type="scientific">Idiomarina aquatica</name>
    <dbReference type="NCBI Taxonomy" id="1327752"/>
    <lineage>
        <taxon>Bacteria</taxon>
        <taxon>Pseudomonadati</taxon>
        <taxon>Pseudomonadota</taxon>
        <taxon>Gammaproteobacteria</taxon>
        <taxon>Alteromonadales</taxon>
        <taxon>Idiomarinaceae</taxon>
        <taxon>Idiomarina</taxon>
    </lineage>
</organism>
<feature type="domain" description="ATP-dependent RecD2 DNA helicase-like helix-hairpin-helix" evidence="4">
    <location>
        <begin position="150"/>
        <end position="221"/>
    </location>
</feature>
<comment type="caution">
    <text evidence="5">The sequence shown here is derived from an EMBL/GenBank/DDBJ whole genome shotgun (WGS) entry which is preliminary data.</text>
</comment>
<evidence type="ECO:0000256" key="1">
    <source>
        <dbReference type="ARBA" id="ARBA00022741"/>
    </source>
</evidence>
<protein>
    <submittedName>
        <fullName evidence="5">Exodeoxyribonuclease V alpha subunit</fullName>
    </submittedName>
</protein>
<dbReference type="SUPFAM" id="SSF52540">
    <property type="entry name" value="P-loop containing nucleoside triphosphate hydrolases"/>
    <property type="match status" value="2"/>
</dbReference>
<gene>
    <name evidence="5" type="ORF">DEU29_13113</name>
</gene>
<dbReference type="PANTHER" id="PTHR43788">
    <property type="entry name" value="DNA2/NAM7 HELICASE FAMILY MEMBER"/>
    <property type="match status" value="1"/>
</dbReference>
<dbReference type="GO" id="GO:0003678">
    <property type="term" value="F:DNA helicase activity"/>
    <property type="evidence" value="ECO:0007669"/>
    <property type="project" value="UniProtKB-ARBA"/>
</dbReference>
<dbReference type="Proteomes" id="UP000295531">
    <property type="component" value="Unassembled WGS sequence"/>
</dbReference>
<dbReference type="InterPro" id="IPR050534">
    <property type="entry name" value="Coronavir_polyprotein_1ab"/>
</dbReference>
<sequence>MGVEVDQYTLRKVNRLQHYVVRVEEPDQTALVSTIARGMLLDITPKTKLVKQLQLKHERLIVTTNQIEILRPKGHMIVELLGGSTRFKGIGPVKAQKLWQFYGERLYDLLSDGDVKALEQQLTPEVAQRAVEAWRTYVNVDAMRYCNYTLGLKVSTSLRVSEFYQSETIHKLKEDPYRLLAFGIPFSQCDELAFQLSHAIDADVRLSAAIEEALYQVLAGGSAVASHFELTEPLRSLLKNSGNDSCTTDELVTKALERNRDCENYVLLEDNRYQSNGAYLMESFVATRLAKLIKAPVQLSTTEESLSEIIYDYELEKGFRLTALQREAVMQAYQHRFFIINGGAGVGKTTVLDVLYRIFQSMSIIPIQLALAGKAAKRMTEATGYESFTIARFTRVFDSKKYEGMELVIVVDESSMVDLPSMYRLLKSIPSRARIIMLGDTGQLPPVDFGLVFHELIDLDFVPKVTLTEVRRQGKNSNIPRVAQSVRCGQMPDLTHHDVQHVRLNGFTAIKKLAAQLYQEADDTAQVICPTNKMADGVNQLCASANNNPQVRIFIEEFDRYMDTDFRVDDKVMCCKNLYDMNIMNGSVGKIVAAYKIMKMLPVNDAEDSPEYASFGRILWDDGIEREISVEVIDALKLAYAITIHKSQGSQFGDVIVPLDFAPNLDRTMFYTALTRAEKSLTILGNTGVLAKALAEDFSRNRNVDLSRKLKIAIQHVH</sequence>
<evidence type="ECO:0000259" key="4">
    <source>
        <dbReference type="Pfam" id="PF14490"/>
    </source>
</evidence>
<dbReference type="InterPro" id="IPR027785">
    <property type="entry name" value="UvrD-like_helicase_C"/>
</dbReference>
<dbReference type="Pfam" id="PF13604">
    <property type="entry name" value="AAA_30"/>
    <property type="match status" value="1"/>
</dbReference>
<dbReference type="Pfam" id="PF13538">
    <property type="entry name" value="UvrD_C_2"/>
    <property type="match status" value="1"/>
</dbReference>
<reference evidence="5 6" key="1">
    <citation type="submission" date="2019-03" db="EMBL/GenBank/DDBJ databases">
        <title>Freshwater and sediment microbial communities from various areas in North America, analyzing microbe dynamics in response to fracking.</title>
        <authorList>
            <person name="Lamendella R."/>
        </authorList>
    </citation>
    <scope>NUCLEOTIDE SEQUENCE [LARGE SCALE GENOMIC DNA]</scope>
    <source>
        <strain evidence="5 6">18_TX</strain>
    </source>
</reference>
<keyword evidence="6" id="KW-1185">Reference proteome</keyword>
<name>A0A4R6NXD6_9GAMM</name>
<dbReference type="PANTHER" id="PTHR43788:SF6">
    <property type="entry name" value="DNA HELICASE B"/>
    <property type="match status" value="1"/>
</dbReference>
<evidence type="ECO:0000313" key="6">
    <source>
        <dbReference type="Proteomes" id="UP000295531"/>
    </source>
</evidence>
<proteinExistence type="predicted"/>